<comment type="caution">
    <text evidence="2">The sequence shown here is derived from an EMBL/GenBank/DDBJ whole genome shotgun (WGS) entry which is preliminary data.</text>
</comment>
<dbReference type="InterPro" id="IPR011989">
    <property type="entry name" value="ARM-like"/>
</dbReference>
<evidence type="ECO:0000313" key="3">
    <source>
        <dbReference type="Proteomes" id="UP001319200"/>
    </source>
</evidence>
<evidence type="ECO:0000313" key="2">
    <source>
        <dbReference type="EMBL" id="MBT1700743.1"/>
    </source>
</evidence>
<dbReference type="EMBL" id="JAHESF010000047">
    <property type="protein sequence ID" value="MBT1700743.1"/>
    <property type="molecule type" value="Genomic_DNA"/>
</dbReference>
<reference evidence="2 3" key="1">
    <citation type="submission" date="2021-05" db="EMBL/GenBank/DDBJ databases">
        <title>A Polyphasic approach of four new species of the genus Ohtaekwangia: Ohtaekwangia histidinii sp. nov., Ohtaekwangia cretensis sp. nov., Ohtaekwangia indiensis sp. nov., Ohtaekwangia reichenbachii sp. nov. from diverse environment.</title>
        <authorList>
            <person name="Octaviana S."/>
        </authorList>
    </citation>
    <scope>NUCLEOTIDE SEQUENCE [LARGE SCALE GENOMIC DNA]</scope>
    <source>
        <strain evidence="2 3">PWU4</strain>
    </source>
</reference>
<proteinExistence type="predicted"/>
<protein>
    <recommendedName>
        <fullName evidence="4">HEAT repeat domain-containing protein</fullName>
    </recommendedName>
</protein>
<dbReference type="Gene3D" id="1.25.10.10">
    <property type="entry name" value="Leucine-rich Repeat Variant"/>
    <property type="match status" value="1"/>
</dbReference>
<dbReference type="AlphaFoldDB" id="A0AAP2DQP9"/>
<name>A0AAP2DQP9_9BACT</name>
<evidence type="ECO:0000256" key="1">
    <source>
        <dbReference type="SAM" id="Phobius"/>
    </source>
</evidence>
<organism evidence="2 3">
    <name type="scientific">Chryseosolibacter histidini</name>
    <dbReference type="NCBI Taxonomy" id="2782349"/>
    <lineage>
        <taxon>Bacteria</taxon>
        <taxon>Pseudomonadati</taxon>
        <taxon>Bacteroidota</taxon>
        <taxon>Cytophagia</taxon>
        <taxon>Cytophagales</taxon>
        <taxon>Chryseotaleaceae</taxon>
        <taxon>Chryseosolibacter</taxon>
    </lineage>
</organism>
<dbReference type="InterPro" id="IPR016024">
    <property type="entry name" value="ARM-type_fold"/>
</dbReference>
<accession>A0AAP2DQP9</accession>
<dbReference type="RefSeq" id="WP_254169429.1">
    <property type="nucleotide sequence ID" value="NZ_JAHESF010000047.1"/>
</dbReference>
<evidence type="ECO:0008006" key="4">
    <source>
        <dbReference type="Google" id="ProtNLM"/>
    </source>
</evidence>
<sequence>MWLENVLNSYHLTQAERVIIYGSGLLLVASFGAVLILFLSRIIKSRGAARTRRLREQFQKILNAIVVNETFSERSTPVSAFEYRMAELRLIAGSSASARQILITQILEVKKNLYGSSAEVLTSTYYALDLDRDSRRKLRSYQWKKKAQAIRELAEFHHQQSIPQIVRFLTSANAILRQESFMALVRLEPQPLTFLDHYDLEISEWMGINIYNYLSKIEVRKLPDFSRWFNHPNVSVRLFSISMARQFRQTAALPALVDQLYSDNPNIVGLAVSTLGSLEAYQYRKDIVSLATHVWPFERLAERAVKCLGAIGDMDEDIGLLSKFLSHPAYSVRFEAACALRQLGDKGEIALRNFNEQNDNNLQGILQHLSEPLLK</sequence>
<keyword evidence="1" id="KW-0812">Transmembrane</keyword>
<keyword evidence="1" id="KW-1133">Transmembrane helix</keyword>
<gene>
    <name evidence="2" type="ORF">KK083_27885</name>
</gene>
<feature type="transmembrane region" description="Helical" evidence="1">
    <location>
        <begin position="20"/>
        <end position="43"/>
    </location>
</feature>
<dbReference type="SUPFAM" id="SSF48371">
    <property type="entry name" value="ARM repeat"/>
    <property type="match status" value="1"/>
</dbReference>
<dbReference type="Proteomes" id="UP001319200">
    <property type="component" value="Unassembled WGS sequence"/>
</dbReference>
<keyword evidence="3" id="KW-1185">Reference proteome</keyword>
<keyword evidence="1" id="KW-0472">Membrane</keyword>